<dbReference type="Proteomes" id="UP001359559">
    <property type="component" value="Unassembled WGS sequence"/>
</dbReference>
<feature type="compositionally biased region" description="Basic residues" evidence="1">
    <location>
        <begin position="87"/>
        <end position="101"/>
    </location>
</feature>
<evidence type="ECO:0000313" key="3">
    <source>
        <dbReference type="Proteomes" id="UP001359559"/>
    </source>
</evidence>
<comment type="caution">
    <text evidence="2">The sequence shown here is derived from an EMBL/GenBank/DDBJ whole genome shotgun (WGS) entry which is preliminary data.</text>
</comment>
<feature type="region of interest" description="Disordered" evidence="1">
    <location>
        <begin position="78"/>
        <end position="101"/>
    </location>
</feature>
<proteinExistence type="predicted"/>
<accession>A0AAN9JMP7</accession>
<gene>
    <name evidence="2" type="ORF">RJT34_12714</name>
</gene>
<evidence type="ECO:0000256" key="1">
    <source>
        <dbReference type="SAM" id="MobiDB-lite"/>
    </source>
</evidence>
<evidence type="ECO:0000313" key="2">
    <source>
        <dbReference type="EMBL" id="KAK7301838.1"/>
    </source>
</evidence>
<name>A0AAN9JMP7_CLITE</name>
<dbReference type="AlphaFoldDB" id="A0AAN9JMP7"/>
<reference evidence="2 3" key="1">
    <citation type="submission" date="2024-01" db="EMBL/GenBank/DDBJ databases">
        <title>The genomes of 5 underutilized Papilionoideae crops provide insights into root nodulation and disease resistance.</title>
        <authorList>
            <person name="Yuan L."/>
        </authorList>
    </citation>
    <scope>NUCLEOTIDE SEQUENCE [LARGE SCALE GENOMIC DNA]</scope>
    <source>
        <strain evidence="2">LY-2023</strain>
        <tissue evidence="2">Leaf</tissue>
    </source>
</reference>
<organism evidence="2 3">
    <name type="scientific">Clitoria ternatea</name>
    <name type="common">Butterfly pea</name>
    <dbReference type="NCBI Taxonomy" id="43366"/>
    <lineage>
        <taxon>Eukaryota</taxon>
        <taxon>Viridiplantae</taxon>
        <taxon>Streptophyta</taxon>
        <taxon>Embryophyta</taxon>
        <taxon>Tracheophyta</taxon>
        <taxon>Spermatophyta</taxon>
        <taxon>Magnoliopsida</taxon>
        <taxon>eudicotyledons</taxon>
        <taxon>Gunneridae</taxon>
        <taxon>Pentapetalae</taxon>
        <taxon>rosids</taxon>
        <taxon>fabids</taxon>
        <taxon>Fabales</taxon>
        <taxon>Fabaceae</taxon>
        <taxon>Papilionoideae</taxon>
        <taxon>50 kb inversion clade</taxon>
        <taxon>NPAAA clade</taxon>
        <taxon>indigoferoid/millettioid clade</taxon>
        <taxon>Phaseoleae</taxon>
        <taxon>Clitoria</taxon>
    </lineage>
</organism>
<sequence>MFTPDSPRYKTLQIAFGPRGLRVPGAEGFVVGGGDKEAGVKDALVVVVVLLHRGEGEVVGTKIRVGEVVGVEGLIDGGGGKETTRFGRGRRRRCQSCSRGH</sequence>
<keyword evidence="3" id="KW-1185">Reference proteome</keyword>
<protein>
    <submittedName>
        <fullName evidence="2">Uncharacterized protein</fullName>
    </submittedName>
</protein>
<dbReference type="EMBL" id="JAYKXN010000003">
    <property type="protein sequence ID" value="KAK7301838.1"/>
    <property type="molecule type" value="Genomic_DNA"/>
</dbReference>